<evidence type="ECO:0000259" key="2">
    <source>
        <dbReference type="SMART" id="SM00893"/>
    </source>
</evidence>
<dbReference type="PANTHER" id="PTHR21294:SF20">
    <property type="entry name" value="ELECTRON TRANSFER FLAVOPROTEIN, SUBUNIT BETA (ETFB)"/>
    <property type="match status" value="1"/>
</dbReference>
<keyword evidence="4" id="KW-1185">Reference proteome</keyword>
<dbReference type="InterPro" id="IPR033948">
    <property type="entry name" value="ETF_beta_N"/>
</dbReference>
<dbReference type="PIRSF" id="PIRSF000090">
    <property type="entry name" value="Beta-ETF"/>
    <property type="match status" value="1"/>
</dbReference>
<dbReference type="InterPro" id="IPR014730">
    <property type="entry name" value="ETF_a/b_N"/>
</dbReference>
<dbReference type="EMBL" id="CGIG01000001">
    <property type="protein sequence ID" value="CPR18800.1"/>
    <property type="molecule type" value="Genomic_DNA"/>
</dbReference>
<dbReference type="Proteomes" id="UP000044377">
    <property type="component" value="Unassembled WGS sequence"/>
</dbReference>
<dbReference type="GO" id="GO:0009055">
    <property type="term" value="F:electron transfer activity"/>
    <property type="evidence" value="ECO:0007669"/>
    <property type="project" value="InterPro"/>
</dbReference>
<sequence>MAKFLVLYKWTLNEQDIKIRPDDLSLDVSRAKGKISDFDRNAIEEAVRIVEAQGGSVDVLTYGSEALKPSLKDVLSRGADKAYWVADASAETADATVTAKVLAAAIRKIGPYDIIVTGEGSSDQFNQQTAPRLAALLGLPCLTLVHKLDVDGETVSVTRKLADCTEQVVTNGPVVVSVLSDINQPRIPSLKQVLGAAKKPNEEIAVSALDLSPADLQPKAVRRSVKGFVMTRKNVVFKEANPADSVAKLVASLASEGLI</sequence>
<evidence type="ECO:0000313" key="4">
    <source>
        <dbReference type="Proteomes" id="UP000044377"/>
    </source>
</evidence>
<dbReference type="SMART" id="SM00893">
    <property type="entry name" value="ETF"/>
    <property type="match status" value="1"/>
</dbReference>
<protein>
    <submittedName>
        <fullName evidence="3">Electron transfer flavoprotein, beta subunit</fullName>
    </submittedName>
</protein>
<keyword evidence="1" id="KW-0813">Transport</keyword>
<dbReference type="AlphaFoldDB" id="A0A0G4JYC0"/>
<reference evidence="4" key="1">
    <citation type="submission" date="2015-01" db="EMBL/GenBank/DDBJ databases">
        <authorList>
            <person name="Paterson Steve"/>
        </authorList>
    </citation>
    <scope>NUCLEOTIDE SEQUENCE [LARGE SCALE GENOMIC DNA]</scope>
    <source>
        <strain evidence="4">OBR1</strain>
    </source>
</reference>
<accession>A0A0G4JYC0</accession>
<dbReference type="PANTHER" id="PTHR21294">
    <property type="entry name" value="ELECTRON TRANSFER FLAVOPROTEIN BETA-SUBUNIT"/>
    <property type="match status" value="1"/>
</dbReference>
<dbReference type="InterPro" id="IPR012255">
    <property type="entry name" value="ETF_b"/>
</dbReference>
<dbReference type="RefSeq" id="WP_048638282.1">
    <property type="nucleotide sequence ID" value="NZ_JAVCYX010000047.1"/>
</dbReference>
<dbReference type="CDD" id="cd01714">
    <property type="entry name" value="ETF_beta"/>
    <property type="match status" value="1"/>
</dbReference>
<feature type="domain" description="Electron transfer flavoprotein alpha/beta-subunit N-terminal" evidence="2">
    <location>
        <begin position="23"/>
        <end position="213"/>
    </location>
</feature>
<gene>
    <name evidence="3" type="ORF">BN1221_03410</name>
</gene>
<dbReference type="InterPro" id="IPR014729">
    <property type="entry name" value="Rossmann-like_a/b/a_fold"/>
</dbReference>
<keyword evidence="1" id="KW-0249">Electron transport</keyword>
<dbReference type="Gene3D" id="3.40.50.620">
    <property type="entry name" value="HUPs"/>
    <property type="match status" value="1"/>
</dbReference>
<dbReference type="STRING" id="1109412.BN1221_03410"/>
<dbReference type="SUPFAM" id="SSF52402">
    <property type="entry name" value="Adenine nucleotide alpha hydrolases-like"/>
    <property type="match status" value="1"/>
</dbReference>
<organism evidence="3 4">
    <name type="scientific">Brenneria goodwinii</name>
    <dbReference type="NCBI Taxonomy" id="1109412"/>
    <lineage>
        <taxon>Bacteria</taxon>
        <taxon>Pseudomonadati</taxon>
        <taxon>Pseudomonadota</taxon>
        <taxon>Gammaproteobacteria</taxon>
        <taxon>Enterobacterales</taxon>
        <taxon>Pectobacteriaceae</taxon>
        <taxon>Brenneria</taxon>
    </lineage>
</organism>
<evidence type="ECO:0000313" key="3">
    <source>
        <dbReference type="EMBL" id="CPR18800.1"/>
    </source>
</evidence>
<dbReference type="Pfam" id="PF01012">
    <property type="entry name" value="ETF"/>
    <property type="match status" value="1"/>
</dbReference>
<evidence type="ECO:0000256" key="1">
    <source>
        <dbReference type="ARBA" id="ARBA00022982"/>
    </source>
</evidence>
<dbReference type="OrthoDB" id="9781325at2"/>
<name>A0A0G4JYC0_9GAMM</name>
<proteinExistence type="predicted"/>